<organism evidence="5 6">
    <name type="scientific">Cymbomonas tetramitiformis</name>
    <dbReference type="NCBI Taxonomy" id="36881"/>
    <lineage>
        <taxon>Eukaryota</taxon>
        <taxon>Viridiplantae</taxon>
        <taxon>Chlorophyta</taxon>
        <taxon>Pyramimonadophyceae</taxon>
        <taxon>Pyramimonadales</taxon>
        <taxon>Pyramimonadaceae</taxon>
        <taxon>Cymbomonas</taxon>
    </lineage>
</organism>
<comment type="caution">
    <text evidence="5">The sequence shown here is derived from an EMBL/GenBank/DDBJ whole genome shotgun (WGS) entry which is preliminary data.</text>
</comment>
<protein>
    <submittedName>
        <fullName evidence="5">1,3-beta-glucanosyltransferase</fullName>
    </submittedName>
</protein>
<dbReference type="PANTHER" id="PTHR11455:SF2">
    <property type="entry name" value="BLUE-LIGHT PHOTORECEPTOR PHR2"/>
    <property type="match status" value="1"/>
</dbReference>
<evidence type="ECO:0000256" key="2">
    <source>
        <dbReference type="PIRSR" id="PIRSR602081-1"/>
    </source>
</evidence>
<evidence type="ECO:0000259" key="4">
    <source>
        <dbReference type="PROSITE" id="PS51645"/>
    </source>
</evidence>
<keyword evidence="2" id="KW-0285">Flavoprotein</keyword>
<sequence length="515" mass="56292">MADDVGARYMEDLNSLMGANMGKYSTLKRRQSKSHLARKDTSTRTEISGKSSLVSEHSVAHAVERSHSAPTNVHALASLSFAMKPTMISSKSLVGTSAQKAVQDSLASPPISKPLSESRKAASATNGVLPSEKQSGKVLQVPVSLERTQRPIGNDASVFPQVGRRGIEEGSRPPPNGVAAQRRCSILWLRNDLRVHDHEVLCRANSESASMVPVFCFDPRDFGKTSSGFDKTGPYRAKFLIECVADLRKHLKQLGSDLVIRIGRPEEVLPQLVRETGAEAVMSHAEITVEEVQSEEDVRSALKEHDAELKLLWGSTLYHLDDLPFRLENMPSTYGAFRASVQDKVSVRTALKTPSELKGFPTGSNIEVGDIPTLQSLGLSSSSAQEQQEEPAAAITGGESEALSRLKSFVAETKDRLSTSDRGGSEGRSGGNFSCKISPWLAMGCLSARQMFEEIRTSVSGKGGSVEKNKATTETAVNWLVFELLWRDFFRFISKKYGTMHQQKEQQTRQPLPCA</sequence>
<feature type="region of interest" description="Disordered" evidence="3">
    <location>
        <begin position="27"/>
        <end position="52"/>
    </location>
</feature>
<dbReference type="GO" id="GO:0000719">
    <property type="term" value="P:photoreactive repair"/>
    <property type="evidence" value="ECO:0007669"/>
    <property type="project" value="TreeGrafter"/>
</dbReference>
<dbReference type="InterPro" id="IPR006050">
    <property type="entry name" value="DNA_photolyase_N"/>
</dbReference>
<proteinExistence type="inferred from homology"/>
<accession>A0AAE0BJV1</accession>
<dbReference type="InterPro" id="IPR002081">
    <property type="entry name" value="Cryptochrome/DNA_photolyase_1"/>
</dbReference>
<dbReference type="SUPFAM" id="SSF52425">
    <property type="entry name" value="Cryptochrome/photolyase, N-terminal domain"/>
    <property type="match status" value="1"/>
</dbReference>
<dbReference type="AlphaFoldDB" id="A0AAE0BJV1"/>
<dbReference type="Proteomes" id="UP001190700">
    <property type="component" value="Unassembled WGS sequence"/>
</dbReference>
<evidence type="ECO:0000313" key="5">
    <source>
        <dbReference type="EMBL" id="KAK3237019.1"/>
    </source>
</evidence>
<dbReference type="InterPro" id="IPR014729">
    <property type="entry name" value="Rossmann-like_a/b/a_fold"/>
</dbReference>
<dbReference type="EMBL" id="LGRX02034727">
    <property type="protein sequence ID" value="KAK3237019.1"/>
    <property type="molecule type" value="Genomic_DNA"/>
</dbReference>
<feature type="region of interest" description="Disordered" evidence="3">
    <location>
        <begin position="105"/>
        <end position="139"/>
    </location>
</feature>
<comment type="cofactor">
    <cofactor evidence="2">
        <name>FAD</name>
        <dbReference type="ChEBI" id="CHEBI:57692"/>
    </cofactor>
    <text evidence="2">Binds 1 FAD per subunit.</text>
</comment>
<gene>
    <name evidence="5" type="ORF">CYMTET_52878</name>
</gene>
<dbReference type="GO" id="GO:0071949">
    <property type="term" value="F:FAD binding"/>
    <property type="evidence" value="ECO:0007669"/>
    <property type="project" value="TreeGrafter"/>
</dbReference>
<evidence type="ECO:0000256" key="3">
    <source>
        <dbReference type="SAM" id="MobiDB-lite"/>
    </source>
</evidence>
<keyword evidence="2" id="KW-0274">FAD</keyword>
<dbReference type="PROSITE" id="PS51645">
    <property type="entry name" value="PHR_CRY_ALPHA_BETA"/>
    <property type="match status" value="1"/>
</dbReference>
<feature type="compositionally biased region" description="Basic residues" evidence="3">
    <location>
        <begin position="27"/>
        <end position="36"/>
    </location>
</feature>
<dbReference type="InterPro" id="IPR036134">
    <property type="entry name" value="Crypto/Photolyase_FAD-like_sf"/>
</dbReference>
<name>A0AAE0BJV1_9CHLO</name>
<keyword evidence="6" id="KW-1185">Reference proteome</keyword>
<evidence type="ECO:0000256" key="1">
    <source>
        <dbReference type="ARBA" id="ARBA00005862"/>
    </source>
</evidence>
<dbReference type="GO" id="GO:0003677">
    <property type="term" value="F:DNA binding"/>
    <property type="evidence" value="ECO:0007669"/>
    <property type="project" value="TreeGrafter"/>
</dbReference>
<evidence type="ECO:0000313" key="6">
    <source>
        <dbReference type="Proteomes" id="UP001190700"/>
    </source>
</evidence>
<feature type="binding site" evidence="2">
    <location>
        <begin position="483"/>
        <end position="490"/>
    </location>
    <ligand>
        <name>FAD</name>
        <dbReference type="ChEBI" id="CHEBI:57692"/>
    </ligand>
</feature>
<dbReference type="Gene3D" id="1.25.40.80">
    <property type="match status" value="1"/>
</dbReference>
<feature type="domain" description="Photolyase/cryptochrome alpha/beta" evidence="4">
    <location>
        <begin position="183"/>
        <end position="317"/>
    </location>
</feature>
<comment type="similarity">
    <text evidence="1">Belongs to the DNA photolyase class-1 family.</text>
</comment>
<dbReference type="Pfam" id="PF00875">
    <property type="entry name" value="DNA_photolyase"/>
    <property type="match status" value="1"/>
</dbReference>
<feature type="binding site" evidence="2">
    <location>
        <begin position="434"/>
        <end position="438"/>
    </location>
    <ligand>
        <name>FAD</name>
        <dbReference type="ChEBI" id="CHEBI:57692"/>
    </ligand>
</feature>
<dbReference type="PANTHER" id="PTHR11455">
    <property type="entry name" value="CRYPTOCHROME"/>
    <property type="match status" value="1"/>
</dbReference>
<dbReference type="GO" id="GO:0003904">
    <property type="term" value="F:deoxyribodipyrimidine photo-lyase activity"/>
    <property type="evidence" value="ECO:0007669"/>
    <property type="project" value="TreeGrafter"/>
</dbReference>
<dbReference type="InterPro" id="IPR036155">
    <property type="entry name" value="Crypto/Photolyase_N_sf"/>
</dbReference>
<dbReference type="SUPFAM" id="SSF48173">
    <property type="entry name" value="Cryptochrome/photolyase FAD-binding domain"/>
    <property type="match status" value="1"/>
</dbReference>
<dbReference type="Gene3D" id="3.40.50.620">
    <property type="entry name" value="HUPs"/>
    <property type="match status" value="1"/>
</dbReference>
<reference evidence="5 6" key="1">
    <citation type="journal article" date="2015" name="Genome Biol. Evol.">
        <title>Comparative Genomics of a Bacterivorous Green Alga Reveals Evolutionary Causalities and Consequences of Phago-Mixotrophic Mode of Nutrition.</title>
        <authorList>
            <person name="Burns J.A."/>
            <person name="Paasch A."/>
            <person name="Narechania A."/>
            <person name="Kim E."/>
        </authorList>
    </citation>
    <scope>NUCLEOTIDE SEQUENCE [LARGE SCALE GENOMIC DNA]</scope>
    <source>
        <strain evidence="5 6">PLY_AMNH</strain>
    </source>
</reference>